<dbReference type="EMBL" id="JPME01000042">
    <property type="protein sequence ID" value="KEZ86638.1"/>
    <property type="molecule type" value="Genomic_DNA"/>
</dbReference>
<name>A0A084JCF4_9FIRM</name>
<proteinExistence type="predicted"/>
<dbReference type="AlphaFoldDB" id="A0A084JCF4"/>
<keyword evidence="3" id="KW-1185">Reference proteome</keyword>
<accession>A0A084JCF4</accession>
<gene>
    <name evidence="2" type="ORF">IO98_22380</name>
</gene>
<keyword evidence="1" id="KW-0812">Transmembrane</keyword>
<sequence length="68" mass="7145">MQIWAVFGAAVIITAGVVATITADVKIDLVAKNKKMNVKRKEEKLIAQVFGTAATALPAGAVMMTAEK</sequence>
<keyword evidence="1" id="KW-1133">Transmembrane helix</keyword>
<dbReference type="OrthoDB" id="9900960at2"/>
<feature type="transmembrane region" description="Helical" evidence="1">
    <location>
        <begin position="45"/>
        <end position="66"/>
    </location>
</feature>
<evidence type="ECO:0000256" key="1">
    <source>
        <dbReference type="SAM" id="Phobius"/>
    </source>
</evidence>
<feature type="transmembrane region" description="Helical" evidence="1">
    <location>
        <begin position="6"/>
        <end position="25"/>
    </location>
</feature>
<keyword evidence="1" id="KW-0472">Membrane</keyword>
<reference evidence="2 3" key="1">
    <citation type="submission" date="2014-07" db="EMBL/GenBank/DDBJ databases">
        <title>Draft genome of Clostridium celerecrescens 152B isolated from sediments associated with methane hydrate from Krishna Godavari basin.</title>
        <authorList>
            <person name="Honkalas V.S."/>
            <person name="Dabir A.P."/>
            <person name="Arora P."/>
            <person name="Dhakephalkar P.K."/>
        </authorList>
    </citation>
    <scope>NUCLEOTIDE SEQUENCE [LARGE SCALE GENOMIC DNA]</scope>
    <source>
        <strain evidence="2 3">152B</strain>
    </source>
</reference>
<evidence type="ECO:0000313" key="3">
    <source>
        <dbReference type="Proteomes" id="UP000028525"/>
    </source>
</evidence>
<dbReference type="RefSeq" id="WP_038284650.1">
    <property type="nucleotide sequence ID" value="NZ_JPME01000042.1"/>
</dbReference>
<comment type="caution">
    <text evidence="2">The sequence shown here is derived from an EMBL/GenBank/DDBJ whole genome shotgun (WGS) entry which is preliminary data.</text>
</comment>
<evidence type="ECO:0000313" key="2">
    <source>
        <dbReference type="EMBL" id="KEZ86638.1"/>
    </source>
</evidence>
<dbReference type="Proteomes" id="UP000028525">
    <property type="component" value="Unassembled WGS sequence"/>
</dbReference>
<organism evidence="2 3">
    <name type="scientific">Lacrimispora celerecrescens</name>
    <dbReference type="NCBI Taxonomy" id="29354"/>
    <lineage>
        <taxon>Bacteria</taxon>
        <taxon>Bacillati</taxon>
        <taxon>Bacillota</taxon>
        <taxon>Clostridia</taxon>
        <taxon>Lachnospirales</taxon>
        <taxon>Lachnospiraceae</taxon>
        <taxon>Lacrimispora</taxon>
    </lineage>
</organism>
<protein>
    <submittedName>
        <fullName evidence="2">Uncharacterized protein</fullName>
    </submittedName>
</protein>